<gene>
    <name evidence="1" type="ORF">OGZ51_12645</name>
</gene>
<dbReference type="AlphaFoldDB" id="A0A9X4NMM7"/>
<dbReference type="RefSeq" id="WP_278229406.1">
    <property type="nucleotide sequence ID" value="NZ_JAOWLY010000017.1"/>
</dbReference>
<organism evidence="1 2">
    <name type="scientific">Lactococcus lactis</name>
    <dbReference type="NCBI Taxonomy" id="1358"/>
    <lineage>
        <taxon>Bacteria</taxon>
        <taxon>Bacillati</taxon>
        <taxon>Bacillota</taxon>
        <taxon>Bacilli</taxon>
        <taxon>Lactobacillales</taxon>
        <taxon>Streptococcaceae</taxon>
        <taxon>Lactococcus</taxon>
    </lineage>
</organism>
<name>A0A9X4NMM7_9LACT</name>
<evidence type="ECO:0000313" key="1">
    <source>
        <dbReference type="EMBL" id="MDG4984993.1"/>
    </source>
</evidence>
<evidence type="ECO:0000313" key="2">
    <source>
        <dbReference type="Proteomes" id="UP001152614"/>
    </source>
</evidence>
<comment type="caution">
    <text evidence="1">The sequence shown here is derived from an EMBL/GenBank/DDBJ whole genome shotgun (WGS) entry which is preliminary data.</text>
</comment>
<protein>
    <submittedName>
        <fullName evidence="1">Uncharacterized protein</fullName>
    </submittedName>
</protein>
<reference evidence="1" key="1">
    <citation type="submission" date="2022-10" db="EMBL/GenBank/DDBJ databases">
        <authorList>
            <person name="Turner M.S."/>
            <person name="Huang W."/>
        </authorList>
    </citation>
    <scope>NUCLEOTIDE SEQUENCE</scope>
    <source>
        <strain evidence="1">3</strain>
    </source>
</reference>
<proteinExistence type="predicted"/>
<dbReference type="EMBL" id="JAOWLY010000017">
    <property type="protein sequence ID" value="MDG4984993.1"/>
    <property type="molecule type" value="Genomic_DNA"/>
</dbReference>
<accession>A0A9X4NMM7</accession>
<reference evidence="1" key="2">
    <citation type="journal article" date="2023" name="Food Microbiol.">
        <title>Evaluation of the fermentation potential of lactic acid bacteria isolated from herbs, fruits and vegetables as starter cultures in nut-based milk alternatives.</title>
        <authorList>
            <person name="Huang W."/>
            <person name="Dong A."/>
            <person name="Pham H.T."/>
            <person name="Zhou C."/>
            <person name="Huo Z."/>
            <person name="Watjen A.P."/>
            <person name="Prakash S."/>
            <person name="Bang-Berthelsen C.H."/>
            <person name="Turner M.S."/>
        </authorList>
    </citation>
    <scope>NUCLEOTIDE SEQUENCE</scope>
    <source>
        <strain evidence="1">3</strain>
    </source>
</reference>
<sequence>MFNQRSAFLEKAWEIVKKEPTVWDAIEVKDKAFYYKTDQGNIFLSSFKSRDLPSSPYSLTPLGKLLTKLSTLANIMSRRPGTEEVTFYVLNNSPQSGVLGKKADQKMLKVAAPPLVWRRQQIREKIVEKVKGYTEKNESFFFLDIGSGAGFDSLEIERLIHRVNELSESSFDNDYQSLNIDIDEKWLNNNKIVAEKLFGMSHHIVRENISIFDFWEGSQKLSLDRYDNLIISCNGFAEFLSDTELSELYEEIFKFSQDFDGNVDVILPFANKNKEQENLGKKIGFQFKAKAKQEIIKMIEEIFTNYKVTYDEKYSHIVMNIQKHID</sequence>
<dbReference type="Proteomes" id="UP001152614">
    <property type="component" value="Unassembled WGS sequence"/>
</dbReference>